<evidence type="ECO:0000256" key="1">
    <source>
        <dbReference type="ARBA" id="ARBA00004123"/>
    </source>
</evidence>
<dbReference type="PANTHER" id="PTHR33432:SF27">
    <property type="entry name" value="PROTEIN EMSY-LIKE 3"/>
    <property type="match status" value="1"/>
</dbReference>
<dbReference type="PROSITE" id="PS51138">
    <property type="entry name" value="ENT"/>
    <property type="match status" value="1"/>
</dbReference>
<feature type="compositionally biased region" description="Acidic residues" evidence="3">
    <location>
        <begin position="474"/>
        <end position="483"/>
    </location>
</feature>
<feature type="compositionally biased region" description="Low complexity" evidence="3">
    <location>
        <begin position="169"/>
        <end position="182"/>
    </location>
</feature>
<name>A0ABY9CEV5_VITVI</name>
<evidence type="ECO:0000313" key="5">
    <source>
        <dbReference type="EMBL" id="WJZ93915.1"/>
    </source>
</evidence>
<feature type="compositionally biased region" description="Acidic residues" evidence="3">
    <location>
        <begin position="1"/>
        <end position="15"/>
    </location>
</feature>
<feature type="region of interest" description="Disordered" evidence="3">
    <location>
        <begin position="131"/>
        <end position="155"/>
    </location>
</feature>
<proteinExistence type="predicted"/>
<feature type="region of interest" description="Disordered" evidence="3">
    <location>
        <begin position="300"/>
        <end position="366"/>
    </location>
</feature>
<dbReference type="Pfam" id="PF03735">
    <property type="entry name" value="ENT"/>
    <property type="match status" value="1"/>
</dbReference>
<feature type="compositionally biased region" description="Gly residues" evidence="3">
    <location>
        <begin position="313"/>
        <end position="322"/>
    </location>
</feature>
<dbReference type="Gene3D" id="1.10.1240.40">
    <property type="entry name" value="ENT domain"/>
    <property type="match status" value="1"/>
</dbReference>
<feature type="region of interest" description="Disordered" evidence="3">
    <location>
        <begin position="1"/>
        <end position="43"/>
    </location>
</feature>
<gene>
    <name evidence="5" type="ORF">VitviT2T_012814</name>
</gene>
<keyword evidence="2" id="KW-0539">Nucleus</keyword>
<dbReference type="InterPro" id="IPR005491">
    <property type="entry name" value="ENT_dom"/>
</dbReference>
<dbReference type="Proteomes" id="UP001227230">
    <property type="component" value="Chromosome 8"/>
</dbReference>
<protein>
    <recommendedName>
        <fullName evidence="4">ENT domain-containing protein</fullName>
    </recommendedName>
</protein>
<comment type="subcellular location">
    <subcellularLocation>
        <location evidence="1">Nucleus</location>
    </subcellularLocation>
</comment>
<dbReference type="SUPFAM" id="SSF63748">
    <property type="entry name" value="Tudor/PWWP/MBT"/>
    <property type="match status" value="1"/>
</dbReference>
<evidence type="ECO:0000256" key="3">
    <source>
        <dbReference type="SAM" id="MobiDB-lite"/>
    </source>
</evidence>
<organism evidence="5 6">
    <name type="scientific">Vitis vinifera</name>
    <name type="common">Grape</name>
    <dbReference type="NCBI Taxonomy" id="29760"/>
    <lineage>
        <taxon>Eukaryota</taxon>
        <taxon>Viridiplantae</taxon>
        <taxon>Streptophyta</taxon>
        <taxon>Embryophyta</taxon>
        <taxon>Tracheophyta</taxon>
        <taxon>Spermatophyta</taxon>
        <taxon>Magnoliopsida</taxon>
        <taxon>eudicotyledons</taxon>
        <taxon>Gunneridae</taxon>
        <taxon>Pentapetalae</taxon>
        <taxon>rosids</taxon>
        <taxon>Vitales</taxon>
        <taxon>Vitaceae</taxon>
        <taxon>Viteae</taxon>
        <taxon>Vitis</taxon>
    </lineage>
</organism>
<keyword evidence="6" id="KW-1185">Reference proteome</keyword>
<dbReference type="PANTHER" id="PTHR33432">
    <property type="entry name" value="PROTEIN EMSY-LIKE 4"/>
    <property type="match status" value="1"/>
</dbReference>
<feature type="domain" description="ENT" evidence="4">
    <location>
        <begin position="49"/>
        <end position="136"/>
    </location>
</feature>
<feature type="region of interest" description="Disordered" evidence="3">
    <location>
        <begin position="221"/>
        <end position="244"/>
    </location>
</feature>
<feature type="compositionally biased region" description="Polar residues" evidence="3">
    <location>
        <begin position="344"/>
        <end position="358"/>
    </location>
</feature>
<evidence type="ECO:0000256" key="2">
    <source>
        <dbReference type="ARBA" id="ARBA00023242"/>
    </source>
</evidence>
<evidence type="ECO:0000259" key="4">
    <source>
        <dbReference type="PROSITE" id="PS51138"/>
    </source>
</evidence>
<reference evidence="5 6" key="1">
    <citation type="journal article" date="2023" name="Hortic Res">
        <title>The complete reference genome for grapevine (Vitis vinifera L.) genetics and breeding.</title>
        <authorList>
            <person name="Shi X."/>
            <person name="Cao S."/>
            <person name="Wang X."/>
            <person name="Huang S."/>
            <person name="Wang Y."/>
            <person name="Liu Z."/>
            <person name="Liu W."/>
            <person name="Leng X."/>
            <person name="Peng Y."/>
            <person name="Wang N."/>
            <person name="Wang Y."/>
            <person name="Ma Z."/>
            <person name="Xu X."/>
            <person name="Zhang F."/>
            <person name="Xue H."/>
            <person name="Zhong H."/>
            <person name="Wang Y."/>
            <person name="Zhang K."/>
            <person name="Velt A."/>
            <person name="Avia K."/>
            <person name="Holtgrawe D."/>
            <person name="Grimplet J."/>
            <person name="Matus J.T."/>
            <person name="Ware D."/>
            <person name="Wu X."/>
            <person name="Wang H."/>
            <person name="Liu C."/>
            <person name="Fang Y."/>
            <person name="Rustenholz C."/>
            <person name="Cheng Z."/>
            <person name="Xiao H."/>
            <person name="Zhou Y."/>
        </authorList>
    </citation>
    <scope>NUCLEOTIDE SEQUENCE [LARGE SCALE GENOMIC DNA]</scope>
    <source>
        <strain evidence="6">cv. Pinot noir / PN40024</strain>
        <tissue evidence="5">Leaf</tissue>
    </source>
</reference>
<accession>A0ABY9CEV5</accession>
<feature type="region of interest" description="Disordered" evidence="3">
    <location>
        <begin position="414"/>
        <end position="483"/>
    </location>
</feature>
<feature type="region of interest" description="Disordered" evidence="3">
    <location>
        <begin position="169"/>
        <end position="208"/>
    </location>
</feature>
<feature type="compositionally biased region" description="Gly residues" evidence="3">
    <location>
        <begin position="443"/>
        <end position="455"/>
    </location>
</feature>
<dbReference type="InterPro" id="IPR033485">
    <property type="entry name" value="EMSY-LIKE_plant"/>
</dbReference>
<dbReference type="SUPFAM" id="SSF158639">
    <property type="entry name" value="ENT-like"/>
    <property type="match status" value="1"/>
</dbReference>
<dbReference type="CDD" id="cd20404">
    <property type="entry name" value="Tudor_Agenet_AtEML-like"/>
    <property type="match status" value="1"/>
</dbReference>
<sequence length="483" mass="52714">MDYELSDSSGTDDDLPPSHQNRGSRGGRVAGNGRSVVGSAPYPRLHSDMETQIHHLEQEAYSSVLRAFKAQSDAITWDKEGLITELRKELRVSDDEHRELLARVNADNIIQRIREWRQAGGHQTAMLSMSQHAHDQIPSPTVSASRKKQKLSQSVPSLSFGVSSQALHPQSVAPASVQPSPSTMKRGPTLGGRGKKFKPGQPFPGLSSVKSMQYHSSITAGRGQFRTSSGTLTTNEPAEPGTYDPLIGRKVMTLWPEDNNFYEAVITDYNPLEGLHALVYDINTTNETWEWVDLKEISPEDIQWEGEDPGISRQGGRGGQGRGVKRSTSRGVALPSAGRGRGSTKVQSNREFPPSQNGIGKKVSDSDDIEIFHTDTLIKEVERVFGASHPDPVELEKAKKMLKEHEQALVDAISRLGDASDGESDEEQPLSRGQRMDREQGWRTGGGGEMAGGMPDGSEGGERMAGVGRTASDDQQDNDIDDI</sequence>
<dbReference type="EMBL" id="CP126655">
    <property type="protein sequence ID" value="WJZ93915.1"/>
    <property type="molecule type" value="Genomic_DNA"/>
</dbReference>
<dbReference type="InterPro" id="IPR036142">
    <property type="entry name" value="ENT_dom-like_sf"/>
</dbReference>
<dbReference type="SMART" id="SM01191">
    <property type="entry name" value="ENT"/>
    <property type="match status" value="1"/>
</dbReference>
<feature type="compositionally biased region" description="Polar residues" evidence="3">
    <location>
        <begin position="221"/>
        <end position="236"/>
    </location>
</feature>
<evidence type="ECO:0000313" key="6">
    <source>
        <dbReference type="Proteomes" id="UP001227230"/>
    </source>
</evidence>